<gene>
    <name evidence="1" type="ORF">IAD22_01775</name>
</gene>
<dbReference type="EMBL" id="DVNG01000024">
    <property type="protein sequence ID" value="HIU49728.1"/>
    <property type="molecule type" value="Genomic_DNA"/>
</dbReference>
<sequence length="68" mass="7400">MCFVLAFESLSIAAAVDEPDNSDKQQTIAVKDISGNNNLVFSIAGMEETQDELAYNLSLDFMVENPQG</sequence>
<evidence type="ECO:0000313" key="1">
    <source>
        <dbReference type="EMBL" id="HIU49728.1"/>
    </source>
</evidence>
<protein>
    <submittedName>
        <fullName evidence="1">Uncharacterized protein</fullName>
    </submittedName>
</protein>
<proteinExistence type="predicted"/>
<reference evidence="1" key="2">
    <citation type="journal article" date="2021" name="PeerJ">
        <title>Extensive microbial diversity within the chicken gut microbiome revealed by metagenomics and culture.</title>
        <authorList>
            <person name="Gilroy R."/>
            <person name="Ravi A."/>
            <person name="Getino M."/>
            <person name="Pursley I."/>
            <person name="Horton D.L."/>
            <person name="Alikhan N.F."/>
            <person name="Baker D."/>
            <person name="Gharbi K."/>
            <person name="Hall N."/>
            <person name="Watson M."/>
            <person name="Adriaenssens E.M."/>
            <person name="Foster-Nyarko E."/>
            <person name="Jarju S."/>
            <person name="Secka A."/>
            <person name="Antonio M."/>
            <person name="Oren A."/>
            <person name="Chaudhuri R.R."/>
            <person name="La Ragione R."/>
            <person name="Hildebrand F."/>
            <person name="Pallen M.J."/>
        </authorList>
    </citation>
    <scope>NUCLEOTIDE SEQUENCE</scope>
    <source>
        <strain evidence="1">ChiGjej1B1-1684</strain>
    </source>
</reference>
<comment type="caution">
    <text evidence="1">The sequence shown here is derived from an EMBL/GenBank/DDBJ whole genome shotgun (WGS) entry which is preliminary data.</text>
</comment>
<dbReference type="Proteomes" id="UP000824118">
    <property type="component" value="Unassembled WGS sequence"/>
</dbReference>
<evidence type="ECO:0000313" key="2">
    <source>
        <dbReference type="Proteomes" id="UP000824118"/>
    </source>
</evidence>
<accession>A0A9D1LXA5</accession>
<organism evidence="1 2">
    <name type="scientific">Candidatus Limousia pullorum</name>
    <dbReference type="NCBI Taxonomy" id="2840860"/>
    <lineage>
        <taxon>Bacteria</taxon>
        <taxon>Bacillati</taxon>
        <taxon>Bacillota</taxon>
        <taxon>Clostridia</taxon>
        <taxon>Eubacteriales</taxon>
        <taxon>Oscillospiraceae</taxon>
        <taxon>Oscillospiraceae incertae sedis</taxon>
        <taxon>Candidatus Limousia</taxon>
    </lineage>
</organism>
<dbReference type="AlphaFoldDB" id="A0A9D1LXA5"/>
<feature type="non-terminal residue" evidence="1">
    <location>
        <position position="68"/>
    </location>
</feature>
<name>A0A9D1LXA5_9FIRM</name>
<reference evidence="1" key="1">
    <citation type="submission" date="2020-10" db="EMBL/GenBank/DDBJ databases">
        <authorList>
            <person name="Gilroy R."/>
        </authorList>
    </citation>
    <scope>NUCLEOTIDE SEQUENCE</scope>
    <source>
        <strain evidence="1">ChiGjej1B1-1684</strain>
    </source>
</reference>